<name>A0A7D9K2C4_PARCT</name>
<protein>
    <submittedName>
        <fullName evidence="1">Uncharacterized protein</fullName>
    </submittedName>
</protein>
<reference evidence="1" key="1">
    <citation type="submission" date="2020-04" db="EMBL/GenBank/DDBJ databases">
        <authorList>
            <person name="Alioto T."/>
            <person name="Alioto T."/>
            <person name="Gomez Garrido J."/>
        </authorList>
    </citation>
    <scope>NUCLEOTIDE SEQUENCE</scope>
    <source>
        <strain evidence="1">A484AB</strain>
    </source>
</reference>
<keyword evidence="2" id="KW-1185">Reference proteome</keyword>
<feature type="non-terminal residue" evidence="1">
    <location>
        <position position="1"/>
    </location>
</feature>
<dbReference type="Proteomes" id="UP001152795">
    <property type="component" value="Unassembled WGS sequence"/>
</dbReference>
<organism evidence="1 2">
    <name type="scientific">Paramuricea clavata</name>
    <name type="common">Red gorgonian</name>
    <name type="synonym">Violescent sea-whip</name>
    <dbReference type="NCBI Taxonomy" id="317549"/>
    <lineage>
        <taxon>Eukaryota</taxon>
        <taxon>Metazoa</taxon>
        <taxon>Cnidaria</taxon>
        <taxon>Anthozoa</taxon>
        <taxon>Octocorallia</taxon>
        <taxon>Malacalcyonacea</taxon>
        <taxon>Plexauridae</taxon>
        <taxon>Paramuricea</taxon>
    </lineage>
</organism>
<proteinExistence type="predicted"/>
<dbReference type="AlphaFoldDB" id="A0A7D9K2C4"/>
<evidence type="ECO:0000313" key="1">
    <source>
        <dbReference type="EMBL" id="CAB4040322.1"/>
    </source>
</evidence>
<evidence type="ECO:0000313" key="2">
    <source>
        <dbReference type="Proteomes" id="UP001152795"/>
    </source>
</evidence>
<dbReference type="OrthoDB" id="1661883at2759"/>
<sequence length="102" mass="11809">IKIEGIKCFFTNDSHYYEMAMRIFVYLFLLPVEEELSTAHIASGSIAVLYSWITLIQYLKVVPVMGIYIIVVQKIFYTLMKVCDVMPTAKNVLVVFIRHILT</sequence>
<gene>
    <name evidence="1" type="ORF">PACLA_8A068155</name>
</gene>
<dbReference type="EMBL" id="CACRXK020026630">
    <property type="protein sequence ID" value="CAB4040322.1"/>
    <property type="molecule type" value="Genomic_DNA"/>
</dbReference>
<accession>A0A7D9K2C4</accession>
<comment type="caution">
    <text evidence="1">The sequence shown here is derived from an EMBL/GenBank/DDBJ whole genome shotgun (WGS) entry which is preliminary data.</text>
</comment>